<proteinExistence type="predicted"/>
<keyword evidence="2" id="KW-1185">Reference proteome</keyword>
<name>A0ABS8WU68_DATST</name>
<organism evidence="1 2">
    <name type="scientific">Datura stramonium</name>
    <name type="common">Jimsonweed</name>
    <name type="synonym">Common thornapple</name>
    <dbReference type="NCBI Taxonomy" id="4076"/>
    <lineage>
        <taxon>Eukaryota</taxon>
        <taxon>Viridiplantae</taxon>
        <taxon>Streptophyta</taxon>
        <taxon>Embryophyta</taxon>
        <taxon>Tracheophyta</taxon>
        <taxon>Spermatophyta</taxon>
        <taxon>Magnoliopsida</taxon>
        <taxon>eudicotyledons</taxon>
        <taxon>Gunneridae</taxon>
        <taxon>Pentapetalae</taxon>
        <taxon>asterids</taxon>
        <taxon>lamiids</taxon>
        <taxon>Solanales</taxon>
        <taxon>Solanaceae</taxon>
        <taxon>Solanoideae</taxon>
        <taxon>Datureae</taxon>
        <taxon>Datura</taxon>
    </lineage>
</organism>
<sequence length="77" mass="8436">SGPAKRQWNVSPISRCLQATAWNPRYIGGSWTETGDPPPCRWLNLCLPSLLLCIGEPTVVCRYHSKACRCFAGAADS</sequence>
<dbReference type="EMBL" id="JACEIK010013366">
    <property type="protein sequence ID" value="MCE3216477.1"/>
    <property type="molecule type" value="Genomic_DNA"/>
</dbReference>
<protein>
    <submittedName>
        <fullName evidence="1">Uncharacterized protein</fullName>
    </submittedName>
</protein>
<evidence type="ECO:0000313" key="2">
    <source>
        <dbReference type="Proteomes" id="UP000823775"/>
    </source>
</evidence>
<dbReference type="Proteomes" id="UP000823775">
    <property type="component" value="Unassembled WGS sequence"/>
</dbReference>
<accession>A0ABS8WU68</accession>
<reference evidence="1 2" key="1">
    <citation type="journal article" date="2021" name="BMC Genomics">
        <title>Datura genome reveals duplications of psychoactive alkaloid biosynthetic genes and high mutation rate following tissue culture.</title>
        <authorList>
            <person name="Rajewski A."/>
            <person name="Carter-House D."/>
            <person name="Stajich J."/>
            <person name="Litt A."/>
        </authorList>
    </citation>
    <scope>NUCLEOTIDE SEQUENCE [LARGE SCALE GENOMIC DNA]</scope>
    <source>
        <strain evidence="1">AR-01</strain>
    </source>
</reference>
<gene>
    <name evidence="1" type="ORF">HAX54_006651</name>
</gene>
<comment type="caution">
    <text evidence="1">The sequence shown here is derived from an EMBL/GenBank/DDBJ whole genome shotgun (WGS) entry which is preliminary data.</text>
</comment>
<feature type="non-terminal residue" evidence="1">
    <location>
        <position position="77"/>
    </location>
</feature>
<feature type="non-terminal residue" evidence="1">
    <location>
        <position position="1"/>
    </location>
</feature>
<evidence type="ECO:0000313" key="1">
    <source>
        <dbReference type="EMBL" id="MCE3216477.1"/>
    </source>
</evidence>